<accession>X0SW99</accession>
<sequence length="62" mass="7124">MSISISVIYLEFWEDDGEIRIGGRAGMVHLLKEDESEDGDRVSFPRWGKRSVISNHFTELVL</sequence>
<organism evidence="1">
    <name type="scientific">marine sediment metagenome</name>
    <dbReference type="NCBI Taxonomy" id="412755"/>
    <lineage>
        <taxon>unclassified sequences</taxon>
        <taxon>metagenomes</taxon>
        <taxon>ecological metagenomes</taxon>
    </lineage>
</organism>
<name>X0SW99_9ZZZZ</name>
<evidence type="ECO:0000313" key="1">
    <source>
        <dbReference type="EMBL" id="GAF79421.1"/>
    </source>
</evidence>
<comment type="caution">
    <text evidence="1">The sequence shown here is derived from an EMBL/GenBank/DDBJ whole genome shotgun (WGS) entry which is preliminary data.</text>
</comment>
<dbReference type="AlphaFoldDB" id="X0SW99"/>
<dbReference type="EMBL" id="BARS01003218">
    <property type="protein sequence ID" value="GAF79421.1"/>
    <property type="molecule type" value="Genomic_DNA"/>
</dbReference>
<gene>
    <name evidence="1" type="ORF">S01H1_06207</name>
</gene>
<reference evidence="1" key="1">
    <citation type="journal article" date="2014" name="Front. Microbiol.">
        <title>High frequency of phylogenetically diverse reductive dehalogenase-homologous genes in deep subseafloor sedimentary metagenomes.</title>
        <authorList>
            <person name="Kawai M."/>
            <person name="Futagami T."/>
            <person name="Toyoda A."/>
            <person name="Takaki Y."/>
            <person name="Nishi S."/>
            <person name="Hori S."/>
            <person name="Arai W."/>
            <person name="Tsubouchi T."/>
            <person name="Morono Y."/>
            <person name="Uchiyama I."/>
            <person name="Ito T."/>
            <person name="Fujiyama A."/>
            <person name="Inagaki F."/>
            <person name="Takami H."/>
        </authorList>
    </citation>
    <scope>NUCLEOTIDE SEQUENCE</scope>
    <source>
        <strain evidence="1">Expedition CK06-06</strain>
    </source>
</reference>
<proteinExistence type="predicted"/>
<protein>
    <submittedName>
        <fullName evidence="1">Uncharacterized protein</fullName>
    </submittedName>
</protein>